<dbReference type="OrthoDB" id="10253329at2759"/>
<dbReference type="STRING" id="4846.A0A367KUS1"/>
<gene>
    <name evidence="1" type="ORF">CU098_002484</name>
</gene>
<reference evidence="1 2" key="1">
    <citation type="journal article" date="2018" name="G3 (Bethesda)">
        <title>Phylogenetic and Phylogenomic Definition of Rhizopus Species.</title>
        <authorList>
            <person name="Gryganskyi A.P."/>
            <person name="Golan J."/>
            <person name="Dolatabadi S."/>
            <person name="Mondo S."/>
            <person name="Robb S."/>
            <person name="Idnurm A."/>
            <person name="Muszewska A."/>
            <person name="Steczkiewicz K."/>
            <person name="Masonjones S."/>
            <person name="Liao H.L."/>
            <person name="Gajdeczka M.T."/>
            <person name="Anike F."/>
            <person name="Vuek A."/>
            <person name="Anishchenko I.M."/>
            <person name="Voigt K."/>
            <person name="de Hoog G.S."/>
            <person name="Smith M.E."/>
            <person name="Heitman J."/>
            <person name="Vilgalys R."/>
            <person name="Stajich J.E."/>
        </authorList>
    </citation>
    <scope>NUCLEOTIDE SEQUENCE [LARGE SCALE GENOMIC DNA]</scope>
    <source>
        <strain evidence="1 2">LSU 92-RS-03</strain>
    </source>
</reference>
<accession>A0A367KUS1</accession>
<organism evidence="1 2">
    <name type="scientific">Rhizopus stolonifer</name>
    <name type="common">Rhizopus nigricans</name>
    <dbReference type="NCBI Taxonomy" id="4846"/>
    <lineage>
        <taxon>Eukaryota</taxon>
        <taxon>Fungi</taxon>
        <taxon>Fungi incertae sedis</taxon>
        <taxon>Mucoromycota</taxon>
        <taxon>Mucoromycotina</taxon>
        <taxon>Mucoromycetes</taxon>
        <taxon>Mucorales</taxon>
        <taxon>Mucorineae</taxon>
        <taxon>Rhizopodaceae</taxon>
        <taxon>Rhizopus</taxon>
    </lineage>
</organism>
<protein>
    <submittedName>
        <fullName evidence="1">Uncharacterized protein</fullName>
    </submittedName>
</protein>
<dbReference type="Proteomes" id="UP000253551">
    <property type="component" value="Unassembled WGS sequence"/>
</dbReference>
<comment type="caution">
    <text evidence="1">The sequence shown here is derived from an EMBL/GenBank/DDBJ whole genome shotgun (WGS) entry which is preliminary data.</text>
</comment>
<feature type="non-terminal residue" evidence="1">
    <location>
        <position position="214"/>
    </location>
</feature>
<dbReference type="AlphaFoldDB" id="A0A367KUS1"/>
<evidence type="ECO:0000313" key="2">
    <source>
        <dbReference type="Proteomes" id="UP000253551"/>
    </source>
</evidence>
<proteinExistence type="predicted"/>
<dbReference type="EMBL" id="PJQM01000265">
    <property type="protein sequence ID" value="RCI05948.1"/>
    <property type="molecule type" value="Genomic_DNA"/>
</dbReference>
<evidence type="ECO:0000313" key="1">
    <source>
        <dbReference type="EMBL" id="RCI05948.1"/>
    </source>
</evidence>
<keyword evidence="2" id="KW-1185">Reference proteome</keyword>
<name>A0A367KUS1_RHIST</name>
<sequence length="214" mass="24590">MSTRTIVTQHPNPVNQESRRKHELAQLKTRYKTTYKTIKQNNDCTVIRLAVKPTDPDFPFELTWLQMQLSISKDYPFSPCQLVVLNPDIPRGLAINLEKGHSTLVKNSKTHLTLVRQMNWIDRNMEVLLRQTPSCKVFSENLLVNDAQLTNIQLLSPSLENVSLFRCGTLHLVVKCMDCKDILDVELESEQDNQVMKKKPCLTCSNNMSVSFFP</sequence>